<dbReference type="SUPFAM" id="SSF56204">
    <property type="entry name" value="Hect, E3 ligase catalytic domain"/>
    <property type="match status" value="1"/>
</dbReference>
<dbReference type="Proteomes" id="UP000327493">
    <property type="component" value="Chromosome 3"/>
</dbReference>
<comment type="caution">
    <text evidence="5">The sequence shown here is derived from an EMBL/GenBank/DDBJ whole genome shotgun (WGS) entry which is preliminary data.</text>
</comment>
<evidence type="ECO:0000256" key="1">
    <source>
        <dbReference type="ARBA" id="ARBA00022679"/>
    </source>
</evidence>
<evidence type="ECO:0000313" key="5">
    <source>
        <dbReference type="EMBL" id="KAA8594383.1"/>
    </source>
</evidence>
<evidence type="ECO:0000256" key="3">
    <source>
        <dbReference type="PROSITE-ProRule" id="PRU00104"/>
    </source>
</evidence>
<dbReference type="AlphaFoldDB" id="A0A5J5DMC4"/>
<dbReference type="EMBL" id="VOFY01000003">
    <property type="protein sequence ID" value="KAA8594383.1"/>
    <property type="molecule type" value="Genomic_DNA"/>
</dbReference>
<organism evidence="5 6">
    <name type="scientific">Etheostoma spectabile</name>
    <name type="common">orangethroat darter</name>
    <dbReference type="NCBI Taxonomy" id="54343"/>
    <lineage>
        <taxon>Eukaryota</taxon>
        <taxon>Metazoa</taxon>
        <taxon>Chordata</taxon>
        <taxon>Craniata</taxon>
        <taxon>Vertebrata</taxon>
        <taxon>Euteleostomi</taxon>
        <taxon>Actinopterygii</taxon>
        <taxon>Neopterygii</taxon>
        <taxon>Teleostei</taxon>
        <taxon>Neoteleostei</taxon>
        <taxon>Acanthomorphata</taxon>
        <taxon>Eupercaria</taxon>
        <taxon>Perciformes</taxon>
        <taxon>Percoidei</taxon>
        <taxon>Percidae</taxon>
        <taxon>Etheostomatinae</taxon>
        <taxon>Etheostoma</taxon>
    </lineage>
</organism>
<dbReference type="GO" id="GO:0004842">
    <property type="term" value="F:ubiquitin-protein transferase activity"/>
    <property type="evidence" value="ECO:0007669"/>
    <property type="project" value="InterPro"/>
</dbReference>
<evidence type="ECO:0000256" key="2">
    <source>
        <dbReference type="ARBA" id="ARBA00022786"/>
    </source>
</evidence>
<accession>A0A5J5DMC4</accession>
<sequence length="155" mass="17271">MICVKFSDDMGRNEEGVDLGGPRREFLRLLMETIARSPMFEGKENSKNLALDSTVSLVHGGPPPNFLSPTVFCLLVNGLANPKLEDIADTELLEKVKKVSESTTVEDLEKSNAPLLDYLANAGCLRPMRSIRDRDLLVQDIVMFQVIHRVQGPFQ</sequence>
<dbReference type="PROSITE" id="PS50237">
    <property type="entry name" value="HECT"/>
    <property type="match status" value="1"/>
</dbReference>
<keyword evidence="2 3" id="KW-0833">Ubl conjugation pathway</keyword>
<feature type="domain" description="HECT" evidence="4">
    <location>
        <begin position="1"/>
        <end position="34"/>
    </location>
</feature>
<gene>
    <name evidence="5" type="ORF">FQN60_005217</name>
</gene>
<dbReference type="InterPro" id="IPR000569">
    <property type="entry name" value="HECT_dom"/>
</dbReference>
<name>A0A5J5DMC4_9PERO</name>
<dbReference type="Gene3D" id="3.90.1750.10">
    <property type="entry name" value="Hect, E3 ligase catalytic domains"/>
    <property type="match status" value="1"/>
</dbReference>
<proteinExistence type="predicted"/>
<reference evidence="5 6" key="1">
    <citation type="submission" date="2019-08" db="EMBL/GenBank/DDBJ databases">
        <title>A chromosome-level genome assembly, high-density linkage maps, and genome scans reveal the genomic architecture of hybrid incompatibilities underlying speciation via character displacement in darters (Percidae: Etheostominae).</title>
        <authorList>
            <person name="Moran R.L."/>
            <person name="Catchen J.M."/>
            <person name="Fuller R.C."/>
        </authorList>
    </citation>
    <scope>NUCLEOTIDE SEQUENCE [LARGE SCALE GENOMIC DNA]</scope>
    <source>
        <strain evidence="5">EspeVRDwgs_2016</strain>
        <tissue evidence="5">Muscle</tissue>
    </source>
</reference>
<feature type="non-terminal residue" evidence="5">
    <location>
        <position position="155"/>
    </location>
</feature>
<keyword evidence="6" id="KW-1185">Reference proteome</keyword>
<dbReference type="InterPro" id="IPR035983">
    <property type="entry name" value="Hect_E3_ubiquitin_ligase"/>
</dbReference>
<keyword evidence="1" id="KW-0808">Transferase</keyword>
<evidence type="ECO:0000313" key="6">
    <source>
        <dbReference type="Proteomes" id="UP000327493"/>
    </source>
</evidence>
<protein>
    <recommendedName>
        <fullName evidence="4">HECT domain-containing protein</fullName>
    </recommendedName>
</protein>
<comment type="caution">
    <text evidence="3">Lacks conserved residue(s) required for the propagation of feature annotation.</text>
</comment>
<evidence type="ECO:0000259" key="4">
    <source>
        <dbReference type="PROSITE" id="PS50237"/>
    </source>
</evidence>